<gene>
    <name evidence="4" type="ORF">PLANPX_4142</name>
</gene>
<dbReference type="AlphaFoldDB" id="A0A5K7XCH1"/>
<feature type="signal peptide" evidence="2">
    <location>
        <begin position="1"/>
        <end position="24"/>
    </location>
</feature>
<sequence>MRTTVPLALAALVAWLALLNPAHAVNLVTNGGFETSDFSGWTLNGTPSSLFNIFDFEPHSGQYAMFVADYEADHDQIYQTVPTINGQSYKIEFWLRNIGLGNDAVQVFWEGNLVLEQKPVLAPVNQWTLYKASVTATADGSELRLGGFDEPQVINFDDISVTPIPEPSALLLAVAGVAVLVHRGAKRSS</sequence>
<feature type="chain" id="PRO_5024809142" description="CBM-cenC domain-containing protein" evidence="2">
    <location>
        <begin position="25"/>
        <end position="189"/>
    </location>
</feature>
<dbReference type="RefSeq" id="WP_152100089.1">
    <property type="nucleotide sequence ID" value="NZ_AP021861.1"/>
</dbReference>
<dbReference type="EMBL" id="AP021861">
    <property type="protein sequence ID" value="BBO34530.1"/>
    <property type="molecule type" value="Genomic_DNA"/>
</dbReference>
<dbReference type="Pfam" id="PF02018">
    <property type="entry name" value="CBM_4_9"/>
    <property type="match status" value="1"/>
</dbReference>
<accession>A0A5K7XCH1</accession>
<keyword evidence="5" id="KW-1185">Reference proteome</keyword>
<evidence type="ECO:0000313" key="5">
    <source>
        <dbReference type="Proteomes" id="UP000326837"/>
    </source>
</evidence>
<keyword evidence="2" id="KW-0732">Signal</keyword>
<name>A0A5K7XCH1_9BACT</name>
<evidence type="ECO:0000256" key="1">
    <source>
        <dbReference type="ARBA" id="ARBA00022801"/>
    </source>
</evidence>
<feature type="domain" description="CBM-cenC" evidence="3">
    <location>
        <begin position="26"/>
        <end position="144"/>
    </location>
</feature>
<evidence type="ECO:0000259" key="3">
    <source>
        <dbReference type="Pfam" id="PF02018"/>
    </source>
</evidence>
<evidence type="ECO:0000256" key="2">
    <source>
        <dbReference type="SAM" id="SignalP"/>
    </source>
</evidence>
<protein>
    <recommendedName>
        <fullName evidence="3">CBM-cenC domain-containing protein</fullName>
    </recommendedName>
</protein>
<dbReference type="KEGG" id="lpav:PLANPX_4142"/>
<organism evidence="4 5">
    <name type="scientific">Lacipirellula parvula</name>
    <dbReference type="NCBI Taxonomy" id="2650471"/>
    <lineage>
        <taxon>Bacteria</taxon>
        <taxon>Pseudomonadati</taxon>
        <taxon>Planctomycetota</taxon>
        <taxon>Planctomycetia</taxon>
        <taxon>Pirellulales</taxon>
        <taxon>Lacipirellulaceae</taxon>
        <taxon>Lacipirellula</taxon>
    </lineage>
</organism>
<dbReference type="GO" id="GO:0016798">
    <property type="term" value="F:hydrolase activity, acting on glycosyl bonds"/>
    <property type="evidence" value="ECO:0007669"/>
    <property type="project" value="InterPro"/>
</dbReference>
<proteinExistence type="predicted"/>
<dbReference type="InterPro" id="IPR008979">
    <property type="entry name" value="Galactose-bd-like_sf"/>
</dbReference>
<evidence type="ECO:0000313" key="4">
    <source>
        <dbReference type="EMBL" id="BBO34530.1"/>
    </source>
</evidence>
<dbReference type="Gene3D" id="2.60.120.260">
    <property type="entry name" value="Galactose-binding domain-like"/>
    <property type="match status" value="1"/>
</dbReference>
<reference evidence="5" key="1">
    <citation type="submission" date="2019-10" db="EMBL/GenBank/DDBJ databases">
        <title>Lacipirellula parvula gen. nov., sp. nov., representing a lineage of planctomycetes widespread in freshwater anoxic habitats, and description of the family Lacipirellulaceae.</title>
        <authorList>
            <person name="Dedysh S.N."/>
            <person name="Kulichevskaya I.S."/>
            <person name="Beletsky A.V."/>
            <person name="Rakitin A.L."/>
            <person name="Mardanov A.V."/>
            <person name="Ivanova A.A."/>
            <person name="Saltykova V.X."/>
            <person name="Rijpstra W.I.C."/>
            <person name="Sinninghe Damste J.S."/>
            <person name="Ravin N.V."/>
        </authorList>
    </citation>
    <scope>NUCLEOTIDE SEQUENCE [LARGE SCALE GENOMIC DNA]</scope>
    <source>
        <strain evidence="5">PX69</strain>
    </source>
</reference>
<dbReference type="SUPFAM" id="SSF49785">
    <property type="entry name" value="Galactose-binding domain-like"/>
    <property type="match status" value="1"/>
</dbReference>
<dbReference type="Proteomes" id="UP000326837">
    <property type="component" value="Chromosome"/>
</dbReference>
<keyword evidence="1" id="KW-0378">Hydrolase</keyword>
<dbReference type="InterPro" id="IPR003305">
    <property type="entry name" value="CenC_carb-bd"/>
</dbReference>